<accession>A0A9Y2MVL5</accession>
<sequence>MGRIEAVTAEEQASAFHQHAYAALVHLGYSEFLSLQPSTH</sequence>
<protein>
    <submittedName>
        <fullName evidence="1">Uncharacterized protein</fullName>
    </submittedName>
</protein>
<proteinExistence type="predicted"/>
<name>A0A9Y2MVL5_9PSEU</name>
<dbReference type="EMBL" id="CP127294">
    <property type="protein sequence ID" value="WIX76857.1"/>
    <property type="molecule type" value="Genomic_DNA"/>
</dbReference>
<reference evidence="1 2" key="1">
    <citation type="submission" date="2023-06" db="EMBL/GenBank/DDBJ databases">
        <authorList>
            <person name="Oyuntsetseg B."/>
            <person name="Kim S.B."/>
        </authorList>
    </citation>
    <scope>NUCLEOTIDE SEQUENCE [LARGE SCALE GENOMIC DNA]</scope>
    <source>
        <strain evidence="1 2">2-15</strain>
    </source>
</reference>
<gene>
    <name evidence="1" type="ORF">QRX50_36330</name>
</gene>
<dbReference type="AlphaFoldDB" id="A0A9Y2MVL5"/>
<evidence type="ECO:0000313" key="2">
    <source>
        <dbReference type="Proteomes" id="UP001236014"/>
    </source>
</evidence>
<dbReference type="KEGG" id="acab:QRX50_36330"/>
<organism evidence="1 2">
    <name type="scientific">Amycolatopsis carbonis</name>
    <dbReference type="NCBI Taxonomy" id="715471"/>
    <lineage>
        <taxon>Bacteria</taxon>
        <taxon>Bacillati</taxon>
        <taxon>Actinomycetota</taxon>
        <taxon>Actinomycetes</taxon>
        <taxon>Pseudonocardiales</taxon>
        <taxon>Pseudonocardiaceae</taxon>
        <taxon>Amycolatopsis</taxon>
    </lineage>
</organism>
<dbReference type="Proteomes" id="UP001236014">
    <property type="component" value="Chromosome"/>
</dbReference>
<dbReference type="RefSeq" id="WP_285967604.1">
    <property type="nucleotide sequence ID" value="NZ_CP127294.1"/>
</dbReference>
<keyword evidence="2" id="KW-1185">Reference proteome</keyword>
<evidence type="ECO:0000313" key="1">
    <source>
        <dbReference type="EMBL" id="WIX76857.1"/>
    </source>
</evidence>